<dbReference type="SUPFAM" id="SSF49785">
    <property type="entry name" value="Galactose-binding domain-like"/>
    <property type="match status" value="1"/>
</dbReference>
<feature type="domain" description="PITH" evidence="3">
    <location>
        <begin position="22"/>
        <end position="201"/>
    </location>
</feature>
<dbReference type="InterPro" id="IPR045099">
    <property type="entry name" value="PITH1-like"/>
</dbReference>
<reference evidence="4" key="2">
    <citation type="journal article" date="2023" name="IMA Fungus">
        <title>Comparative genomic study of the Penicillium genus elucidates a diverse pangenome and 15 lateral gene transfer events.</title>
        <authorList>
            <person name="Petersen C."/>
            <person name="Sorensen T."/>
            <person name="Nielsen M.R."/>
            <person name="Sondergaard T.E."/>
            <person name="Sorensen J.L."/>
            <person name="Fitzpatrick D.A."/>
            <person name="Frisvad J.C."/>
            <person name="Nielsen K.L."/>
        </authorList>
    </citation>
    <scope>NUCLEOTIDE SEQUENCE</scope>
    <source>
        <strain evidence="4">IBT 21917</strain>
    </source>
</reference>
<name>A0A9W9HKV2_9EURO</name>
<dbReference type="GO" id="GO:0005737">
    <property type="term" value="C:cytoplasm"/>
    <property type="evidence" value="ECO:0007669"/>
    <property type="project" value="UniProtKB-ARBA"/>
</dbReference>
<evidence type="ECO:0000313" key="5">
    <source>
        <dbReference type="Proteomes" id="UP001146351"/>
    </source>
</evidence>
<evidence type="ECO:0000256" key="2">
    <source>
        <dbReference type="SAM" id="MobiDB-lite"/>
    </source>
</evidence>
<comment type="caution">
    <text evidence="4">The sequence shown here is derived from an EMBL/GenBank/DDBJ whole genome shotgun (WGS) entry which is preliminary data.</text>
</comment>
<dbReference type="EMBL" id="JAPQKO010000008">
    <property type="protein sequence ID" value="KAJ5151848.1"/>
    <property type="molecule type" value="Genomic_DNA"/>
</dbReference>
<sequence length="223" mass="24466">MSGHHHHDHGDGGHCHGEHDHSNDITPAIQSLLYSQIDFDSINTLNEATPKAGAAIVQKTWAERLNDKPELESDADEQLLMYIPFTGQVKVHSLLLYTAPTVSAPKTVKLFKNRDDLDFSTASELSPTQTLEVPQPVTGADVFELPLNRAHWNTTTSITLFFEDNWSDGEEDLTKVGYVGFKGQFMALNREPVSFLYESAANPSDHVAIPGVSGLGGRVMPGQ</sequence>
<dbReference type="FunFam" id="2.60.120.470:FF:000003">
    <property type="entry name" value="DUF1000 domain protein (AFU_orthologue AFUA_1G09230)"/>
    <property type="match status" value="1"/>
</dbReference>
<reference evidence="4" key="1">
    <citation type="submission" date="2022-11" db="EMBL/GenBank/DDBJ databases">
        <authorList>
            <person name="Petersen C."/>
        </authorList>
    </citation>
    <scope>NUCLEOTIDE SEQUENCE</scope>
    <source>
        <strain evidence="4">IBT 21917</strain>
    </source>
</reference>
<evidence type="ECO:0000259" key="3">
    <source>
        <dbReference type="PROSITE" id="PS51532"/>
    </source>
</evidence>
<dbReference type="Gene3D" id="2.60.120.470">
    <property type="entry name" value="PITH domain"/>
    <property type="match status" value="1"/>
</dbReference>
<dbReference type="OrthoDB" id="2635at2759"/>
<dbReference type="InterPro" id="IPR010400">
    <property type="entry name" value="PITH_dom"/>
</dbReference>
<accession>A0A9W9HKV2</accession>
<keyword evidence="5" id="KW-1185">Reference proteome</keyword>
<dbReference type="PROSITE" id="PS51532">
    <property type="entry name" value="PITH"/>
    <property type="match status" value="1"/>
</dbReference>
<evidence type="ECO:0000313" key="4">
    <source>
        <dbReference type="EMBL" id="KAJ5151848.1"/>
    </source>
</evidence>
<proteinExistence type="inferred from homology"/>
<evidence type="ECO:0000256" key="1">
    <source>
        <dbReference type="ARBA" id="ARBA00025788"/>
    </source>
</evidence>
<dbReference type="Proteomes" id="UP001146351">
    <property type="component" value="Unassembled WGS sequence"/>
</dbReference>
<dbReference type="InterPro" id="IPR008979">
    <property type="entry name" value="Galactose-bd-like_sf"/>
</dbReference>
<organism evidence="4 5">
    <name type="scientific">Penicillium capsulatum</name>
    <dbReference type="NCBI Taxonomy" id="69766"/>
    <lineage>
        <taxon>Eukaryota</taxon>
        <taxon>Fungi</taxon>
        <taxon>Dikarya</taxon>
        <taxon>Ascomycota</taxon>
        <taxon>Pezizomycotina</taxon>
        <taxon>Eurotiomycetes</taxon>
        <taxon>Eurotiomycetidae</taxon>
        <taxon>Eurotiales</taxon>
        <taxon>Aspergillaceae</taxon>
        <taxon>Penicillium</taxon>
    </lineage>
</organism>
<dbReference type="PANTHER" id="PTHR12175">
    <property type="entry name" value="AD039 HT014 THIOREDOXIN FAMILY TRP26"/>
    <property type="match status" value="1"/>
</dbReference>
<feature type="compositionally biased region" description="Basic and acidic residues" evidence="2">
    <location>
        <begin position="8"/>
        <end position="22"/>
    </location>
</feature>
<comment type="similarity">
    <text evidence="1">Belongs to the PITHD1 family.</text>
</comment>
<dbReference type="AlphaFoldDB" id="A0A9W9HKV2"/>
<gene>
    <name evidence="4" type="ORF">N7492_010143</name>
</gene>
<protein>
    <submittedName>
        <fullName evidence="4">DUF1000-domain-containing protein</fullName>
    </submittedName>
</protein>
<dbReference type="InterPro" id="IPR037047">
    <property type="entry name" value="PITH_dom_sf"/>
</dbReference>
<dbReference type="PANTHER" id="PTHR12175:SF1">
    <property type="entry name" value="PITH DOMAIN-CONTAINING PROTEIN 1"/>
    <property type="match status" value="1"/>
</dbReference>
<dbReference type="GO" id="GO:0005634">
    <property type="term" value="C:nucleus"/>
    <property type="evidence" value="ECO:0007669"/>
    <property type="project" value="TreeGrafter"/>
</dbReference>
<feature type="region of interest" description="Disordered" evidence="2">
    <location>
        <begin position="1"/>
        <end position="22"/>
    </location>
</feature>
<dbReference type="Pfam" id="PF06201">
    <property type="entry name" value="PITH"/>
    <property type="match status" value="1"/>
</dbReference>